<dbReference type="InterPro" id="IPR051396">
    <property type="entry name" value="Bact_Antivir_Def_Nuclease"/>
</dbReference>
<dbReference type="Proteomes" id="UP000254492">
    <property type="component" value="Unassembled WGS sequence"/>
</dbReference>
<organism evidence="2 3">
    <name type="scientific">Weissella thailandensis</name>
    <dbReference type="NCBI Taxonomy" id="89061"/>
    <lineage>
        <taxon>Bacteria</taxon>
        <taxon>Bacillati</taxon>
        <taxon>Bacillota</taxon>
        <taxon>Bacilli</taxon>
        <taxon>Lactobacillales</taxon>
        <taxon>Lactobacillaceae</taxon>
        <taxon>Weissella</taxon>
    </lineage>
</organism>
<gene>
    <name evidence="2" type="ORF">DWV05_01185</name>
</gene>
<dbReference type="Gene3D" id="3.40.50.300">
    <property type="entry name" value="P-loop containing nucleotide triphosphate hydrolases"/>
    <property type="match status" value="1"/>
</dbReference>
<sequence length="574" mass="65823">MYISKIKIDKFRAYKAGFELPLKKGVTIISGQNGIGKSTILALLTNSSELKTYKTVDGKPFRGEFQDIILFDEISDKAVLEDDKSEKPSTTITFSERPQLDSYPSQVTYRSTIQKGKNTKVTYKETDKIDVEQSKNGEPVHLYQKISTTKYYKRFRFIPVKDATKHNEAKIQWPVLYLGLSRAYPTGESTKAMRNTLPSSVQNEISKEYKYIMGNTSKNEILEFENLTLDNHFKNAGIVTNEYSGISNSSGQNDLTQILLAVKSFEELSKDSSYSYHGGLLAIDEMDVTLHSAAQNKLLDFLVKKSKELNLQIIATTHSISLLEHAADLINLKHPVNIEYLTTDYSDNNEVKNMKNPSPDFFRNNLADLYINSSTISEPITAITEDSVARWFITLLIRISKAKELNQIYFLDIDMDWQRLTKLAANGGRQFKDMLFFVDADVRFDEKDYTKFQEITEFSTSGIENENIFFLPGNKSIEQMLWEYVQSLSANDTFFLMPTMVRSNRNKATIINHGPHSEDYSGDMKEKAKIKLWFKDNRVFMDQLVQRWASDDKNKDSVADFINKLRGAYNRLIK</sequence>
<accession>A0ABX9IA72</accession>
<feature type="domain" description="AAA+ ATPase" evidence="1">
    <location>
        <begin position="23"/>
        <end position="342"/>
    </location>
</feature>
<evidence type="ECO:0000313" key="2">
    <source>
        <dbReference type="EMBL" id="RDS60191.1"/>
    </source>
</evidence>
<dbReference type="SMART" id="SM00382">
    <property type="entry name" value="AAA"/>
    <property type="match status" value="1"/>
</dbReference>
<dbReference type="InterPro" id="IPR003593">
    <property type="entry name" value="AAA+_ATPase"/>
</dbReference>
<dbReference type="EMBL" id="QRAY01000002">
    <property type="protein sequence ID" value="RDS60191.1"/>
    <property type="molecule type" value="Genomic_DNA"/>
</dbReference>
<keyword evidence="3" id="KW-1185">Reference proteome</keyword>
<dbReference type="InterPro" id="IPR027417">
    <property type="entry name" value="P-loop_NTPase"/>
</dbReference>
<dbReference type="InterPro" id="IPR041685">
    <property type="entry name" value="AAA_GajA/Old/RecF-like"/>
</dbReference>
<name>A0ABX9IA72_9LACO</name>
<evidence type="ECO:0000313" key="3">
    <source>
        <dbReference type="Proteomes" id="UP000254492"/>
    </source>
</evidence>
<dbReference type="PANTHER" id="PTHR43581">
    <property type="entry name" value="ATP/GTP PHOSPHATASE"/>
    <property type="match status" value="1"/>
</dbReference>
<dbReference type="PANTHER" id="PTHR43581:SF4">
    <property type="entry name" value="ATP_GTP PHOSPHATASE"/>
    <property type="match status" value="1"/>
</dbReference>
<dbReference type="SUPFAM" id="SSF52540">
    <property type="entry name" value="P-loop containing nucleoside triphosphate hydrolases"/>
    <property type="match status" value="1"/>
</dbReference>
<comment type="caution">
    <text evidence="2">The sequence shown here is derived from an EMBL/GenBank/DDBJ whole genome shotgun (WGS) entry which is preliminary data.</text>
</comment>
<proteinExistence type="predicted"/>
<evidence type="ECO:0000259" key="1">
    <source>
        <dbReference type="SMART" id="SM00382"/>
    </source>
</evidence>
<protein>
    <recommendedName>
        <fullName evidence="1">AAA+ ATPase domain-containing protein</fullName>
    </recommendedName>
</protein>
<dbReference type="Pfam" id="PF13175">
    <property type="entry name" value="AAA_15"/>
    <property type="match status" value="1"/>
</dbReference>
<reference evidence="2 3" key="1">
    <citation type="submission" date="2018-07" db="EMBL/GenBank/DDBJ databases">
        <title>Genome-based reclassification of Weissella jogaejeotgali as Weissella thailandensis.</title>
        <authorList>
            <person name="Chun J."/>
            <person name="Kim B.-Y."/>
            <person name="Kwak M.-J."/>
        </authorList>
    </citation>
    <scope>NUCLEOTIDE SEQUENCE [LARGE SCALE GENOMIC DNA]</scope>
    <source>
        <strain evidence="2 3">KCTC 3751</strain>
    </source>
</reference>